<evidence type="ECO:0000256" key="1">
    <source>
        <dbReference type="SAM" id="MobiDB-lite"/>
    </source>
</evidence>
<evidence type="ECO:0000313" key="2">
    <source>
        <dbReference type="EMBL" id="KZS12012.1"/>
    </source>
</evidence>
<reference evidence="2 3" key="1">
    <citation type="submission" date="2016-03" db="EMBL/GenBank/DDBJ databases">
        <title>EvidentialGene: Evidence-directed Construction of Genes on Genomes.</title>
        <authorList>
            <person name="Gilbert D.G."/>
            <person name="Choi J.-H."/>
            <person name="Mockaitis K."/>
            <person name="Colbourne J."/>
            <person name="Pfrender M."/>
        </authorList>
    </citation>
    <scope>NUCLEOTIDE SEQUENCE [LARGE SCALE GENOMIC DNA]</scope>
    <source>
        <strain evidence="2 3">Xinb3</strain>
        <tissue evidence="2">Complete organism</tissue>
    </source>
</reference>
<evidence type="ECO:0000313" key="3">
    <source>
        <dbReference type="Proteomes" id="UP000076858"/>
    </source>
</evidence>
<dbReference type="EMBL" id="LRGB01001409">
    <property type="protein sequence ID" value="KZS12012.1"/>
    <property type="molecule type" value="Genomic_DNA"/>
</dbReference>
<protein>
    <submittedName>
        <fullName evidence="2">Uncharacterized protein</fullName>
    </submittedName>
</protein>
<dbReference type="AlphaFoldDB" id="A0A164V6E0"/>
<sequence>MSQSDVGDTYAAGSATQGKKPASSARPRSPERKALSSVAKRAIMICRRLTEIFSNPNVRPQSKHPLSADNSIEETLSELKKLRYEDLTSITEDKELSHLDSLSKNAIRAKILILSDSNMNALPS</sequence>
<dbReference type="Proteomes" id="UP000076858">
    <property type="component" value="Unassembled WGS sequence"/>
</dbReference>
<name>A0A164V6E0_9CRUS</name>
<dbReference type="OrthoDB" id="7487068at2759"/>
<keyword evidence="3" id="KW-1185">Reference proteome</keyword>
<organism evidence="2 3">
    <name type="scientific">Daphnia magna</name>
    <dbReference type="NCBI Taxonomy" id="35525"/>
    <lineage>
        <taxon>Eukaryota</taxon>
        <taxon>Metazoa</taxon>
        <taxon>Ecdysozoa</taxon>
        <taxon>Arthropoda</taxon>
        <taxon>Crustacea</taxon>
        <taxon>Branchiopoda</taxon>
        <taxon>Diplostraca</taxon>
        <taxon>Cladocera</taxon>
        <taxon>Anomopoda</taxon>
        <taxon>Daphniidae</taxon>
        <taxon>Daphnia</taxon>
    </lineage>
</organism>
<comment type="caution">
    <text evidence="2">The sequence shown here is derived from an EMBL/GenBank/DDBJ whole genome shotgun (WGS) entry which is preliminary data.</text>
</comment>
<feature type="region of interest" description="Disordered" evidence="1">
    <location>
        <begin position="1"/>
        <end position="36"/>
    </location>
</feature>
<proteinExistence type="predicted"/>
<gene>
    <name evidence="2" type="ORF">APZ42_023108</name>
</gene>
<accession>A0A164V6E0</accession>